<evidence type="ECO:0000313" key="1">
    <source>
        <dbReference type="EMBL" id="CAB4779199.1"/>
    </source>
</evidence>
<gene>
    <name evidence="1" type="ORF">UFOPK2928_00665</name>
</gene>
<proteinExistence type="predicted"/>
<reference evidence="1" key="1">
    <citation type="submission" date="2020-05" db="EMBL/GenBank/DDBJ databases">
        <authorList>
            <person name="Chiriac C."/>
            <person name="Salcher M."/>
            <person name="Ghai R."/>
            <person name="Kavagutti S V."/>
        </authorList>
    </citation>
    <scope>NUCLEOTIDE SEQUENCE</scope>
</reference>
<dbReference type="AlphaFoldDB" id="A0A6J6W5Y5"/>
<name>A0A6J6W5Y5_9ZZZZ</name>
<dbReference type="EMBL" id="CAEZZY010000060">
    <property type="protein sequence ID" value="CAB4779199.1"/>
    <property type="molecule type" value="Genomic_DNA"/>
</dbReference>
<organism evidence="1">
    <name type="scientific">freshwater metagenome</name>
    <dbReference type="NCBI Taxonomy" id="449393"/>
    <lineage>
        <taxon>unclassified sequences</taxon>
        <taxon>metagenomes</taxon>
        <taxon>ecological metagenomes</taxon>
    </lineage>
</organism>
<sequence>MSKNKQSLQILLAGLLILTFTTQMSSSSAANKASGNCLKAGQIATINSLKYVCQKSGKKLIWIKKVISKPVVSASANPTSKDSPKPVSTTSLNPIVEKVNRLLVSQLPTTNINEVPDTLTGTIVAESTIDIGNISETRRILRQIYLAQPILNLKQAPIVILASTIPFIKSEYVKYCSDNIDWFPNQSTQMSNWNDWAFVGCLTSTPVQVVPLPTSGVPVAHIEGAIGSDLGYLPIGLGPNTKKLPTWFVRGLKGIVGEYTMSLGKNSWQNRQPGINQCLNVKLSEISYSYEDVTSNFCAYSLGIVASRYVVAIKGLTPTLEFINELQKTGVWSEQIFSIFLGMPFLQFESEVKNYASGLTG</sequence>
<accession>A0A6J6W5Y5</accession>
<protein>
    <submittedName>
        <fullName evidence="1">Unannotated protein</fullName>
    </submittedName>
</protein>